<dbReference type="PROSITE" id="PS51123">
    <property type="entry name" value="OMPA_2"/>
    <property type="match status" value="1"/>
</dbReference>
<dbReference type="NCBIfam" id="NF038228">
    <property type="entry name" value="IcmH_DotU_IVB"/>
    <property type="match status" value="1"/>
</dbReference>
<keyword evidence="5" id="KW-1185">Reference proteome</keyword>
<name>A0A9X4R5T5_9BURK</name>
<dbReference type="AlphaFoldDB" id="A0A9X4R5T5"/>
<dbReference type="SUPFAM" id="SSF103088">
    <property type="entry name" value="OmpA-like"/>
    <property type="match status" value="1"/>
</dbReference>
<dbReference type="InterPro" id="IPR017732">
    <property type="entry name" value="T4/T6SS_DotU"/>
</dbReference>
<dbReference type="NCBIfam" id="TIGR03350">
    <property type="entry name" value="type_VI_ompA"/>
    <property type="match status" value="1"/>
</dbReference>
<evidence type="ECO:0000313" key="5">
    <source>
        <dbReference type="Proteomes" id="UP001152766"/>
    </source>
</evidence>
<dbReference type="Gene3D" id="3.30.1330.60">
    <property type="entry name" value="OmpA-like domain"/>
    <property type="match status" value="1"/>
</dbReference>
<dbReference type="InterPro" id="IPR017733">
    <property type="entry name" value="OmpA-like_dom_proteobacteria"/>
</dbReference>
<accession>A0A9X4R5T5</accession>
<sequence>MNENDPFSAFEQERTIIKPGAGRAAPATTQVQGPASTAPAAAALPDDLPLPQGLNPLLQLAAPLLSTASQLRSMPQHPNPAGLRAALIESVKRFERQAQAKGLPAEHVVAARYILCSFIDECASSTPWGGSGAWSSQSLLVHFHNESWGGEKVFQLLGKLAENVAGQRPLLELLQVVLALGFEGRYRVLDNGRAQLDSVGERLASLLREQAGPPLRELSPQWRGVALGQARLADGLPLWVLAALTAGLLLLVFIALRLSLHARTDATFDTLQAMDVRAAALTPPPPPPAAAPRLAALLQAAIARGALQVQDLADKSIVTIAGDGFFEPGSAEVASGVKPLLAEITAALAQLPGQVTVTGHTDNQPIRSLRFPSNFDLSRERAEAVRQLLLPTLGGQRLRAEGVADSRPVADNATPAGRARNRRVEITLAVQGN</sequence>
<dbReference type="PANTHER" id="PTHR38033:SF1">
    <property type="entry name" value="DOTU FAMILY TYPE IV_VI SECRETION SYSTEM PROTEIN"/>
    <property type="match status" value="1"/>
</dbReference>
<dbReference type="NCBIfam" id="TIGR03349">
    <property type="entry name" value="IV_VI_DotU"/>
    <property type="match status" value="1"/>
</dbReference>
<feature type="domain" description="OmpA-like" evidence="3">
    <location>
        <begin position="313"/>
        <end position="432"/>
    </location>
</feature>
<dbReference type="RefSeq" id="WP_268153577.1">
    <property type="nucleotide sequence ID" value="NZ_JAPPUW010000024.1"/>
</dbReference>
<feature type="transmembrane region" description="Helical" evidence="2">
    <location>
        <begin position="236"/>
        <end position="256"/>
    </location>
</feature>
<evidence type="ECO:0000313" key="4">
    <source>
        <dbReference type="EMBL" id="MDG0864030.1"/>
    </source>
</evidence>
<proteinExistence type="predicted"/>
<keyword evidence="2" id="KW-0812">Transmembrane</keyword>
<dbReference type="CDD" id="cd07185">
    <property type="entry name" value="OmpA_C-like"/>
    <property type="match status" value="1"/>
</dbReference>
<dbReference type="InterPro" id="IPR036737">
    <property type="entry name" value="OmpA-like_sf"/>
</dbReference>
<dbReference type="Gene3D" id="1.25.40.590">
    <property type="entry name" value="Type IV / VI secretion system, DotU"/>
    <property type="match status" value="1"/>
</dbReference>
<keyword evidence="2" id="KW-1133">Transmembrane helix</keyword>
<evidence type="ECO:0000256" key="1">
    <source>
        <dbReference type="PROSITE-ProRule" id="PRU00473"/>
    </source>
</evidence>
<reference evidence="4" key="1">
    <citation type="submission" date="2019-02" db="EMBL/GenBank/DDBJ databases">
        <title>Draft genome of the type strain Pelomonas aquatica CCUG 52575T.</title>
        <authorList>
            <person name="Gomila M."/>
            <person name="Lalucat J."/>
        </authorList>
    </citation>
    <scope>NUCLEOTIDE SEQUENCE</scope>
    <source>
        <strain evidence="4">CCUG 52575</strain>
    </source>
</reference>
<dbReference type="InterPro" id="IPR038522">
    <property type="entry name" value="T4/T6SS_DotU_sf"/>
</dbReference>
<dbReference type="GO" id="GO:0016020">
    <property type="term" value="C:membrane"/>
    <property type="evidence" value="ECO:0007669"/>
    <property type="project" value="UniProtKB-UniRule"/>
</dbReference>
<dbReference type="Pfam" id="PF09850">
    <property type="entry name" value="DotU"/>
    <property type="match status" value="1"/>
</dbReference>
<dbReference type="InterPro" id="IPR006665">
    <property type="entry name" value="OmpA-like"/>
</dbReference>
<organism evidence="4 5">
    <name type="scientific">Pelomonas aquatica</name>
    <dbReference type="NCBI Taxonomy" id="431058"/>
    <lineage>
        <taxon>Bacteria</taxon>
        <taxon>Pseudomonadati</taxon>
        <taxon>Pseudomonadota</taxon>
        <taxon>Betaproteobacteria</taxon>
        <taxon>Burkholderiales</taxon>
        <taxon>Sphaerotilaceae</taxon>
        <taxon>Roseateles</taxon>
    </lineage>
</organism>
<protein>
    <submittedName>
        <fullName evidence="4">Type VI secretion system protein TssL</fullName>
    </submittedName>
</protein>
<dbReference type="Proteomes" id="UP001152766">
    <property type="component" value="Unassembled WGS sequence"/>
</dbReference>
<keyword evidence="1 2" id="KW-0472">Membrane</keyword>
<evidence type="ECO:0000259" key="3">
    <source>
        <dbReference type="PROSITE" id="PS51123"/>
    </source>
</evidence>
<comment type="caution">
    <text evidence="4">The sequence shown here is derived from an EMBL/GenBank/DDBJ whole genome shotgun (WGS) entry which is preliminary data.</text>
</comment>
<dbReference type="Pfam" id="PF00691">
    <property type="entry name" value="OmpA"/>
    <property type="match status" value="1"/>
</dbReference>
<dbReference type="PANTHER" id="PTHR38033">
    <property type="entry name" value="MEMBRANE PROTEIN-RELATED"/>
    <property type="match status" value="1"/>
</dbReference>
<dbReference type="EMBL" id="SGUG01000025">
    <property type="protein sequence ID" value="MDG0864030.1"/>
    <property type="molecule type" value="Genomic_DNA"/>
</dbReference>
<evidence type="ECO:0000256" key="2">
    <source>
        <dbReference type="SAM" id="Phobius"/>
    </source>
</evidence>
<gene>
    <name evidence="4" type="primary">tssL</name>
    <name evidence="4" type="ORF">EXJ73_16335</name>
</gene>